<dbReference type="Gene3D" id="1.20.58.890">
    <property type="match status" value="1"/>
</dbReference>
<sequence length="195" mass="21981">MDVDTMAIESASGPHIDDSLTSETDKTPKDRLLDLLDQVEIHVERLRKEAGKLEEERDTLYTTLDTIRNSDLLATLDLNDREDILRYCERVTGRCLTVEVLVHTNRDRIQEEALHQVNSLIDGLVISIKADPSATKVKCMSYMAACSSSTLQGISDKNFETAILGCTLDDQKRIRKRLQGLLDYMNQEPIITGLD</sequence>
<organism evidence="3">
    <name type="scientific">Graphocephala atropunctata</name>
    <dbReference type="NCBI Taxonomy" id="36148"/>
    <lineage>
        <taxon>Eukaryota</taxon>
        <taxon>Metazoa</taxon>
        <taxon>Ecdysozoa</taxon>
        <taxon>Arthropoda</taxon>
        <taxon>Hexapoda</taxon>
        <taxon>Insecta</taxon>
        <taxon>Pterygota</taxon>
        <taxon>Neoptera</taxon>
        <taxon>Paraneoptera</taxon>
        <taxon>Hemiptera</taxon>
        <taxon>Auchenorrhyncha</taxon>
        <taxon>Membracoidea</taxon>
        <taxon>Cicadellidae</taxon>
        <taxon>Cicadellinae</taxon>
        <taxon>Cicadellini</taxon>
        <taxon>Graphocephala</taxon>
    </lineage>
</organism>
<dbReference type="AlphaFoldDB" id="A0A1B6M1T6"/>
<feature type="compositionally biased region" description="Basic and acidic residues" evidence="2">
    <location>
        <begin position="15"/>
        <end position="25"/>
    </location>
</feature>
<feature type="coiled-coil region" evidence="1">
    <location>
        <begin position="29"/>
        <end position="63"/>
    </location>
</feature>
<dbReference type="GO" id="GO:0050821">
    <property type="term" value="P:protein stabilization"/>
    <property type="evidence" value="ECO:0007669"/>
    <property type="project" value="TreeGrafter"/>
</dbReference>
<keyword evidence="1" id="KW-0175">Coiled coil</keyword>
<evidence type="ECO:0000256" key="1">
    <source>
        <dbReference type="SAM" id="Coils"/>
    </source>
</evidence>
<reference evidence="3" key="1">
    <citation type="submission" date="2015-11" db="EMBL/GenBank/DDBJ databases">
        <title>De novo transcriptome assembly of four potential Pierce s Disease insect vectors from Arizona vineyards.</title>
        <authorList>
            <person name="Tassone E.E."/>
        </authorList>
    </citation>
    <scope>NUCLEOTIDE SEQUENCE</scope>
</reference>
<evidence type="ECO:0000313" key="3">
    <source>
        <dbReference type="EMBL" id="JAT29885.1"/>
    </source>
</evidence>
<dbReference type="PANTHER" id="PTHR12334:SF6">
    <property type="entry name" value="BAG FAMILY MOLECULAR CHAPERONE REGULATOR 2"/>
    <property type="match status" value="1"/>
</dbReference>
<dbReference type="GO" id="GO:0000774">
    <property type="term" value="F:adenyl-nucleotide exchange factor activity"/>
    <property type="evidence" value="ECO:0007669"/>
    <property type="project" value="InterPro"/>
</dbReference>
<feature type="region of interest" description="Disordered" evidence="2">
    <location>
        <begin position="1"/>
        <end position="25"/>
    </location>
</feature>
<accession>A0A1B6M1T6</accession>
<evidence type="ECO:0000256" key="2">
    <source>
        <dbReference type="SAM" id="MobiDB-lite"/>
    </source>
</evidence>
<dbReference type="InterPro" id="IPR037689">
    <property type="entry name" value="BAG2"/>
</dbReference>
<proteinExistence type="predicted"/>
<gene>
    <name evidence="3" type="ORF">g.37233</name>
</gene>
<dbReference type="EMBL" id="GEBQ01010092">
    <property type="protein sequence ID" value="JAT29885.1"/>
    <property type="molecule type" value="Transcribed_RNA"/>
</dbReference>
<dbReference type="PANTHER" id="PTHR12334">
    <property type="entry name" value="BAG FAMILY MOLECULAR CHAPERONE REGULATOR 2"/>
    <property type="match status" value="1"/>
</dbReference>
<evidence type="ECO:0008006" key="4">
    <source>
        <dbReference type="Google" id="ProtNLM"/>
    </source>
</evidence>
<dbReference type="GO" id="GO:0051087">
    <property type="term" value="F:protein-folding chaperone binding"/>
    <property type="evidence" value="ECO:0007669"/>
    <property type="project" value="InterPro"/>
</dbReference>
<name>A0A1B6M1T6_9HEMI</name>
<protein>
    <recommendedName>
        <fullName evidence="4">BAG domain-containing protein</fullName>
    </recommendedName>
</protein>